<dbReference type="PANTHER" id="PTHR31111:SF58">
    <property type="entry name" value="F-BOX DOMAIN-CONTAINING PROTEIN"/>
    <property type="match status" value="1"/>
</dbReference>
<dbReference type="Gene3D" id="1.20.1280.50">
    <property type="match status" value="2"/>
</dbReference>
<evidence type="ECO:0000313" key="2">
    <source>
        <dbReference type="EMBL" id="KAH0856488.1"/>
    </source>
</evidence>
<keyword evidence="3" id="KW-1185">Reference proteome</keyword>
<name>A0ABQ7XKV8_BRANA</name>
<reference evidence="2 3" key="1">
    <citation type="submission" date="2021-05" db="EMBL/GenBank/DDBJ databases">
        <title>Genome Assembly of Synthetic Allotetraploid Brassica napus Reveals Homoeologous Exchanges between Subgenomes.</title>
        <authorList>
            <person name="Davis J.T."/>
        </authorList>
    </citation>
    <scope>NUCLEOTIDE SEQUENCE [LARGE SCALE GENOMIC DNA]</scope>
    <source>
        <strain evidence="3">cv. Da-Ae</strain>
        <tissue evidence="2">Seedling</tissue>
    </source>
</reference>
<accession>A0ABQ7XKV8</accession>
<dbReference type="Proteomes" id="UP000824890">
    <property type="component" value="Unassembled WGS sequence"/>
</dbReference>
<organism evidence="2 3">
    <name type="scientific">Brassica napus</name>
    <name type="common">Rape</name>
    <dbReference type="NCBI Taxonomy" id="3708"/>
    <lineage>
        <taxon>Eukaryota</taxon>
        <taxon>Viridiplantae</taxon>
        <taxon>Streptophyta</taxon>
        <taxon>Embryophyta</taxon>
        <taxon>Tracheophyta</taxon>
        <taxon>Spermatophyta</taxon>
        <taxon>Magnoliopsida</taxon>
        <taxon>eudicotyledons</taxon>
        <taxon>Gunneridae</taxon>
        <taxon>Pentapetalae</taxon>
        <taxon>rosids</taxon>
        <taxon>malvids</taxon>
        <taxon>Brassicales</taxon>
        <taxon>Brassicaceae</taxon>
        <taxon>Brassiceae</taxon>
        <taxon>Brassica</taxon>
    </lineage>
</organism>
<dbReference type="SUPFAM" id="SSF81383">
    <property type="entry name" value="F-box domain"/>
    <property type="match status" value="2"/>
</dbReference>
<dbReference type="EMBL" id="JAGKQM010000019">
    <property type="protein sequence ID" value="KAH0856488.1"/>
    <property type="molecule type" value="Genomic_DNA"/>
</dbReference>
<dbReference type="PROSITE" id="PS50181">
    <property type="entry name" value="FBOX"/>
    <property type="match status" value="2"/>
</dbReference>
<dbReference type="InterPro" id="IPR013187">
    <property type="entry name" value="F-box-assoc_dom_typ3"/>
</dbReference>
<sequence>YSAFYLAFCNYPISRSSGSSVSIALSFVKSVFAFLIAWATQRLLPTEQRPSGSVNVPLDLVVEILKKLPAKSLVRFRCVSKQWSSIISSRRDFLDSIVTRSLAQPQRMHFIFHHCTSKPFFIFTSTYHKMADNQSIFIPALTSSCIYKYVRGLILCCSRRGFDIVIYNPTTKQALWLPDKQPLMQLYQYEKFNQVNSPTNHLSSLINYQGKLGIMCCKKGVEIWVMEHTDEKTQEWSKIFFYEEMVSFKDWFSKGVTRGGEIVFVYIRPGHHNRDALCVSYYDPERNSMRYEDIDVFTFLIAWATQRLLPTEQRPSGSVNVPLDLVVEILKKLPAKSLVRFRCVSKQWSSIISSRRDFLDSIVTRSLAQPQRMHFIFHHCTSKPFFIFTSTYHKMADNQSIFIPALTSSCIYKYVRGLILCCSRRGFDIVIYNPTTRQALWLPDKQPLMQLYQYTYFFGYDHLENQYKVLGLPNQDMERACLVFTLTVPTATKSWRYVESIGLGHHYPKKYNSICINGVIYYQASTTEYGSTYVLMSFDIRYEKFNQVNSPTNHLSSLINYQGKLGIMCCKKGVEIWVMEHTDEKTQEWSKIFFYEEMVSFKDWFSKGVTRGGEIVFVYIRPGHHNRDALCVSYYDPERNSMRYEDIDGISTKELKHKYILFKGVVTDHVENTMCLY</sequence>
<dbReference type="Pfam" id="PF08268">
    <property type="entry name" value="FBA_3"/>
    <property type="match status" value="2"/>
</dbReference>
<gene>
    <name evidence="2" type="ORF">HID58_084749</name>
</gene>
<evidence type="ECO:0000313" key="3">
    <source>
        <dbReference type="Proteomes" id="UP000824890"/>
    </source>
</evidence>
<dbReference type="Pfam" id="PF00646">
    <property type="entry name" value="F-box"/>
    <property type="match status" value="2"/>
</dbReference>
<dbReference type="PANTHER" id="PTHR31111">
    <property type="entry name" value="BNAA05G37150D PROTEIN-RELATED"/>
    <property type="match status" value="1"/>
</dbReference>
<feature type="domain" description="F-box" evidence="1">
    <location>
        <begin position="315"/>
        <end position="362"/>
    </location>
</feature>
<dbReference type="InterPro" id="IPR001810">
    <property type="entry name" value="F-box_dom"/>
</dbReference>
<dbReference type="NCBIfam" id="TIGR01640">
    <property type="entry name" value="F_box_assoc_1"/>
    <property type="match status" value="1"/>
</dbReference>
<evidence type="ECO:0000259" key="1">
    <source>
        <dbReference type="PROSITE" id="PS50181"/>
    </source>
</evidence>
<comment type="caution">
    <text evidence="2">The sequence shown here is derived from an EMBL/GenBank/DDBJ whole genome shotgun (WGS) entry which is preliminary data.</text>
</comment>
<dbReference type="SMART" id="SM00256">
    <property type="entry name" value="FBOX"/>
    <property type="match status" value="2"/>
</dbReference>
<feature type="domain" description="F-box" evidence="1">
    <location>
        <begin position="50"/>
        <end position="97"/>
    </location>
</feature>
<protein>
    <recommendedName>
        <fullName evidence="1">F-box domain-containing protein</fullName>
    </recommendedName>
</protein>
<dbReference type="InterPro" id="IPR017451">
    <property type="entry name" value="F-box-assoc_interact_dom"/>
</dbReference>
<dbReference type="InterPro" id="IPR036047">
    <property type="entry name" value="F-box-like_dom_sf"/>
</dbReference>
<proteinExistence type="predicted"/>
<dbReference type="CDD" id="cd22157">
    <property type="entry name" value="F-box_AtFBW1-like"/>
    <property type="match status" value="2"/>
</dbReference>
<feature type="non-terminal residue" evidence="2">
    <location>
        <position position="1"/>
    </location>
</feature>